<feature type="transmembrane region" description="Helical" evidence="1">
    <location>
        <begin position="31"/>
        <end position="50"/>
    </location>
</feature>
<organism evidence="2 3">
    <name type="scientific">Meloidogyne hapla</name>
    <name type="common">Root-knot nematode worm</name>
    <dbReference type="NCBI Taxonomy" id="6305"/>
    <lineage>
        <taxon>Eukaryota</taxon>
        <taxon>Metazoa</taxon>
        <taxon>Ecdysozoa</taxon>
        <taxon>Nematoda</taxon>
        <taxon>Chromadorea</taxon>
        <taxon>Rhabditida</taxon>
        <taxon>Tylenchina</taxon>
        <taxon>Tylenchomorpha</taxon>
        <taxon>Tylenchoidea</taxon>
        <taxon>Meloidogynidae</taxon>
        <taxon>Meloidogyninae</taxon>
        <taxon>Meloidogyne</taxon>
    </lineage>
</organism>
<name>A0A1I8B2Y5_MELHA</name>
<evidence type="ECO:0000256" key="1">
    <source>
        <dbReference type="SAM" id="Phobius"/>
    </source>
</evidence>
<sequence length="220" mass="25424">MHNVTSFELNYLGLDSEEFTKLEEFTLEERLIAWILIIMEYFVQFINIPFGVINIRIIYSTSFILSILNFVYKEDQEQSDNLSSQKVSLTTALIAILLALIGLIEIILMGVIWHYNKNKLTKKFTNSSQLSIIGGKPVVVINVHRRTSDYKLKKRYQSQLNNLAIACINLLIISTTIFEIFCCVPKMKKLQNQSTINKISPTLAQQQTERYFAMLKGTWE</sequence>
<keyword evidence="1" id="KW-0812">Transmembrane</keyword>
<dbReference type="WBParaSite" id="MhA1_Contig1237.frz3.gene4">
    <property type="protein sequence ID" value="MhA1_Contig1237.frz3.gene4"/>
    <property type="gene ID" value="MhA1_Contig1237.frz3.gene4"/>
</dbReference>
<keyword evidence="2" id="KW-1185">Reference proteome</keyword>
<keyword evidence="1" id="KW-1133">Transmembrane helix</keyword>
<dbReference type="AlphaFoldDB" id="A0A1I8B2Y5"/>
<feature type="transmembrane region" description="Helical" evidence="1">
    <location>
        <begin position="160"/>
        <end position="181"/>
    </location>
</feature>
<feature type="transmembrane region" description="Helical" evidence="1">
    <location>
        <begin position="92"/>
        <end position="113"/>
    </location>
</feature>
<proteinExistence type="predicted"/>
<reference evidence="3" key="1">
    <citation type="submission" date="2016-11" db="UniProtKB">
        <authorList>
            <consortium name="WormBaseParasite"/>
        </authorList>
    </citation>
    <scope>IDENTIFICATION</scope>
</reference>
<accession>A0A1I8B2Y5</accession>
<feature type="transmembrane region" description="Helical" evidence="1">
    <location>
        <begin position="57"/>
        <end position="72"/>
    </location>
</feature>
<keyword evidence="1" id="KW-0472">Membrane</keyword>
<evidence type="ECO:0000313" key="3">
    <source>
        <dbReference type="WBParaSite" id="MhA1_Contig1237.frz3.gene4"/>
    </source>
</evidence>
<protein>
    <submittedName>
        <fullName evidence="3">Uncharacterized protein</fullName>
    </submittedName>
</protein>
<dbReference type="Proteomes" id="UP000095281">
    <property type="component" value="Unplaced"/>
</dbReference>
<evidence type="ECO:0000313" key="2">
    <source>
        <dbReference type="Proteomes" id="UP000095281"/>
    </source>
</evidence>